<organism evidence="2 3">
    <name type="scientific">Sulfidibacter corallicola</name>
    <dbReference type="NCBI Taxonomy" id="2818388"/>
    <lineage>
        <taxon>Bacteria</taxon>
        <taxon>Pseudomonadati</taxon>
        <taxon>Acidobacteriota</taxon>
        <taxon>Holophagae</taxon>
        <taxon>Acanthopleuribacterales</taxon>
        <taxon>Acanthopleuribacteraceae</taxon>
        <taxon>Sulfidibacter</taxon>
    </lineage>
</organism>
<dbReference type="InterPro" id="IPR027417">
    <property type="entry name" value="P-loop_NTPase"/>
</dbReference>
<proteinExistence type="predicted"/>
<dbReference type="Gene3D" id="3.40.50.300">
    <property type="entry name" value="P-loop containing nucleotide triphosphate hydrolases"/>
    <property type="match status" value="2"/>
</dbReference>
<dbReference type="AlphaFoldDB" id="A0A8A4THE3"/>
<dbReference type="InterPro" id="IPR051162">
    <property type="entry name" value="T4SS_component"/>
</dbReference>
<name>A0A8A4THE3_SULCO</name>
<keyword evidence="3" id="KW-1185">Reference proteome</keyword>
<keyword evidence="1" id="KW-0812">Transmembrane</keyword>
<keyword evidence="1" id="KW-1133">Transmembrane helix</keyword>
<dbReference type="RefSeq" id="WP_237378277.1">
    <property type="nucleotide sequence ID" value="NZ_CP071793.1"/>
</dbReference>
<dbReference type="PANTHER" id="PTHR30121:SF6">
    <property type="entry name" value="SLR6007 PROTEIN"/>
    <property type="match status" value="1"/>
</dbReference>
<protein>
    <recommendedName>
        <fullName evidence="4">TraG P-loop domain-containing protein</fullName>
    </recommendedName>
</protein>
<dbReference type="PANTHER" id="PTHR30121">
    <property type="entry name" value="UNCHARACTERIZED PROTEIN YJGR-RELATED"/>
    <property type="match status" value="1"/>
</dbReference>
<reference evidence="2" key="1">
    <citation type="submission" date="2021-03" db="EMBL/GenBank/DDBJ databases">
        <title>Acanthopleuribacteraceae sp. M133.</title>
        <authorList>
            <person name="Wang G."/>
        </authorList>
    </citation>
    <scope>NUCLEOTIDE SEQUENCE</scope>
    <source>
        <strain evidence="2">M133</strain>
    </source>
</reference>
<feature type="transmembrane region" description="Helical" evidence="1">
    <location>
        <begin position="12"/>
        <end position="32"/>
    </location>
</feature>
<evidence type="ECO:0000313" key="2">
    <source>
        <dbReference type="EMBL" id="QTD48624.1"/>
    </source>
</evidence>
<gene>
    <name evidence="2" type="ORF">J3U87_23840</name>
</gene>
<dbReference type="SUPFAM" id="SSF52540">
    <property type="entry name" value="P-loop containing nucleoside triphosphate hydrolases"/>
    <property type="match status" value="1"/>
</dbReference>
<keyword evidence="1" id="KW-0472">Membrane</keyword>
<dbReference type="KEGG" id="scor:J3U87_23840"/>
<evidence type="ECO:0000256" key="1">
    <source>
        <dbReference type="SAM" id="Phobius"/>
    </source>
</evidence>
<sequence length="913" mass="100088">MNLIKEYGRFCLLFGAATIGGGMIMGELFLLMRIHFNPIPILIACALIGLAAGYLVLFQHYGPFVATWLAQVSDTSLSRFTADFEERRTPKGTPYLVTPSGPRFFFRLVLDPVEFDKTREAPPRLAGLLETLNHFESVSLLYKKVAIRHTGYACHQTGFLTELVQQVNETLPTPREALVIDVAVSAEPDQIDNMNLFGLPLKPFKPATMYHTATPLPMQDYLGGLGLTHGVRLVTKPDTVPFVRCMDGRLWTVLECAGFHAAGHGDTGSFDRLQKALDAELVLFTHYAVPSPDEVRRASAVSSLTQIAAGWFFRHTAKDFEPASLERALSDYRDRVQSAPTHCPRQLRGLVLIGREVPWQSVEGIRYQCRDKVGLDVTPLPEGETTRALLTLIPGWEGAAAGLGRHSLGFNACPSEIVAWLSQVTGSWVGDLGHPAYLVIETPDGDSFSWSPWQDTAYNSVVVGETGSGKSFLLNMKIFAHVASSPMARTLLLDYGESFLNLTRLCGGQVIDKHQRDPVTGEAYRFAPLACLGEDAADLPAASLDSLLEDAAILTMDLWLYRVNLANFAPPTDEGGLRNLFDGHFKEMIKIAVRAFSFDGETYGHCLNHCAAYLDAQDARLRHETTSDAANEREAVIHLRRTLNAVRALRRTYLTESATALRFADPGSFTYINLDGYPDAEIAELLPIMLINATQLTTRTVGVPTLFLIDEYKKLCGFQGGDLVGDFVEAYLNIVRKYHVAMTLSSQRVAHFSPGILEATQTHLALIQDMTAAPSAWRIKDPTLVRLARDASPASDVGYSTVTLAKKTGSGSAVQIGGRLRVPPILVELFESNKNLKRLAGIVGERLGVATHQLALAAQKGDAYRPIASPAWYRALAEAFPEQGTWLQEAAQVLTPEGMQTGKAQGFLARTPS</sequence>
<feature type="transmembrane region" description="Helical" evidence="1">
    <location>
        <begin position="39"/>
        <end position="57"/>
    </location>
</feature>
<evidence type="ECO:0000313" key="3">
    <source>
        <dbReference type="Proteomes" id="UP000663929"/>
    </source>
</evidence>
<accession>A0A8A4THE3</accession>
<dbReference type="Proteomes" id="UP000663929">
    <property type="component" value="Chromosome"/>
</dbReference>
<dbReference type="EMBL" id="CP071793">
    <property type="protein sequence ID" value="QTD48624.1"/>
    <property type="molecule type" value="Genomic_DNA"/>
</dbReference>
<evidence type="ECO:0008006" key="4">
    <source>
        <dbReference type="Google" id="ProtNLM"/>
    </source>
</evidence>